<feature type="domain" description="DUF362" evidence="1">
    <location>
        <begin position="69"/>
        <end position="266"/>
    </location>
</feature>
<name>A0A9D1M836_9BACT</name>
<dbReference type="AlphaFoldDB" id="A0A9D1M836"/>
<dbReference type="InterPro" id="IPR007160">
    <property type="entry name" value="DUF362"/>
</dbReference>
<sequence>MKRRNFIKGLTFSGLTASLPIGNLQAESLAIQKEADLVAVMGGEPDVMLRRALEEMGGIGKYVKKGNKVVVKPNIGWDKAPEMAANTNPILVKELIKQCFSAGASEVLVFDHTCDNWQRSYKNSGIEDAVKEAGGKIVPGNDESMYKEVDFPKAVTLKKAKIHQALLDCDVWFNVPVLKNHGGAKMTISMKNLMGIVWDRQFFHRENLDQCIADSCTFIKKPALNIVDAYRVVKTNGPQGRSEADVATLKTLLVSPDFVAIDTAAIKFFNQVQEMDLNKVGYIAKAESLGIGVSDLDKLNVKRIKL</sequence>
<reference evidence="2" key="1">
    <citation type="submission" date="2020-10" db="EMBL/GenBank/DDBJ databases">
        <authorList>
            <person name="Gilroy R."/>
        </authorList>
    </citation>
    <scope>NUCLEOTIDE SEQUENCE</scope>
    <source>
        <strain evidence="2">CHK158-818</strain>
    </source>
</reference>
<evidence type="ECO:0000259" key="1">
    <source>
        <dbReference type="Pfam" id="PF04015"/>
    </source>
</evidence>
<accession>A0A9D1M836</accession>
<dbReference type="EMBL" id="DVNA01000136">
    <property type="protein sequence ID" value="HIU55364.1"/>
    <property type="molecule type" value="Genomic_DNA"/>
</dbReference>
<evidence type="ECO:0000313" key="2">
    <source>
        <dbReference type="EMBL" id="HIU55364.1"/>
    </source>
</evidence>
<comment type="caution">
    <text evidence="2">The sequence shown here is derived from an EMBL/GenBank/DDBJ whole genome shotgun (WGS) entry which is preliminary data.</text>
</comment>
<organism evidence="2 3">
    <name type="scientific">Candidatus Gallibacteroides avistercoris</name>
    <dbReference type="NCBI Taxonomy" id="2840833"/>
    <lineage>
        <taxon>Bacteria</taxon>
        <taxon>Pseudomonadati</taxon>
        <taxon>Bacteroidota</taxon>
        <taxon>Bacteroidia</taxon>
        <taxon>Bacteroidales</taxon>
        <taxon>Bacteroidaceae</taxon>
        <taxon>Bacteroidaceae incertae sedis</taxon>
        <taxon>Candidatus Gallibacteroides</taxon>
    </lineage>
</organism>
<dbReference type="Proteomes" id="UP000824112">
    <property type="component" value="Unassembled WGS sequence"/>
</dbReference>
<gene>
    <name evidence="2" type="ORF">IAB03_06110</name>
</gene>
<dbReference type="Pfam" id="PF04015">
    <property type="entry name" value="DUF362"/>
    <property type="match status" value="1"/>
</dbReference>
<reference evidence="2" key="2">
    <citation type="journal article" date="2021" name="PeerJ">
        <title>Extensive microbial diversity within the chicken gut microbiome revealed by metagenomics and culture.</title>
        <authorList>
            <person name="Gilroy R."/>
            <person name="Ravi A."/>
            <person name="Getino M."/>
            <person name="Pursley I."/>
            <person name="Horton D.L."/>
            <person name="Alikhan N.F."/>
            <person name="Baker D."/>
            <person name="Gharbi K."/>
            <person name="Hall N."/>
            <person name="Watson M."/>
            <person name="Adriaenssens E.M."/>
            <person name="Foster-Nyarko E."/>
            <person name="Jarju S."/>
            <person name="Secka A."/>
            <person name="Antonio M."/>
            <person name="Oren A."/>
            <person name="Chaudhuri R.R."/>
            <person name="La Ragione R."/>
            <person name="Hildebrand F."/>
            <person name="Pallen M.J."/>
        </authorList>
    </citation>
    <scope>NUCLEOTIDE SEQUENCE</scope>
    <source>
        <strain evidence="2">CHK158-818</strain>
    </source>
</reference>
<protein>
    <submittedName>
        <fullName evidence="2">DUF362 domain-containing protein</fullName>
    </submittedName>
</protein>
<evidence type="ECO:0000313" key="3">
    <source>
        <dbReference type="Proteomes" id="UP000824112"/>
    </source>
</evidence>
<proteinExistence type="predicted"/>